<evidence type="ECO:0000313" key="3">
    <source>
        <dbReference type="EMBL" id="CEK97521.1"/>
    </source>
</evidence>
<evidence type="ECO:0000256" key="2">
    <source>
        <dbReference type="SAM" id="Phobius"/>
    </source>
</evidence>
<keyword evidence="2" id="KW-0812">Transmembrane</keyword>
<feature type="compositionally biased region" description="Gly residues" evidence="1">
    <location>
        <begin position="12"/>
        <end position="23"/>
    </location>
</feature>
<gene>
    <name evidence="3" type="primary">ORF216024</name>
</gene>
<evidence type="ECO:0000256" key="1">
    <source>
        <dbReference type="SAM" id="MobiDB-lite"/>
    </source>
</evidence>
<dbReference type="EMBL" id="HACG01050656">
    <property type="protein sequence ID" value="CEK97521.1"/>
    <property type="molecule type" value="Transcribed_RNA"/>
</dbReference>
<feature type="region of interest" description="Disordered" evidence="1">
    <location>
        <begin position="1"/>
        <end position="51"/>
    </location>
</feature>
<accession>A0A0B7BYU2</accession>
<dbReference type="AlphaFoldDB" id="A0A0B7BYU2"/>
<name>A0A0B7BYU2_9EUPU</name>
<keyword evidence="2" id="KW-1133">Transmembrane helix</keyword>
<protein>
    <submittedName>
        <fullName evidence="3">Uncharacterized protein</fullName>
    </submittedName>
</protein>
<proteinExistence type="predicted"/>
<feature type="non-terminal residue" evidence="3">
    <location>
        <position position="1"/>
    </location>
</feature>
<keyword evidence="2" id="KW-0472">Membrane</keyword>
<reference evidence="3" key="1">
    <citation type="submission" date="2014-12" db="EMBL/GenBank/DDBJ databases">
        <title>Insight into the proteome of Arion vulgaris.</title>
        <authorList>
            <person name="Aradska J."/>
            <person name="Bulat T."/>
            <person name="Smidak R."/>
            <person name="Sarate P."/>
            <person name="Gangsoo J."/>
            <person name="Sialana F."/>
            <person name="Bilban M."/>
            <person name="Lubec G."/>
        </authorList>
    </citation>
    <scope>NUCLEOTIDE SEQUENCE</scope>
    <source>
        <tissue evidence="3">Skin</tissue>
    </source>
</reference>
<sequence>GDTHGDDALGDGTHGGGAHGGDIQGDDARDGDTRGGGTYGGDAHGDEAHGEGTHCGDAQMVILISGNIYLFLLSQGFMNIVIVPCKILSIVLKSFFSPMTCTCSSCKYCLITAFCYYNY</sequence>
<feature type="transmembrane region" description="Helical" evidence="2">
    <location>
        <begin position="68"/>
        <end position="92"/>
    </location>
</feature>
<organism evidence="3">
    <name type="scientific">Arion vulgaris</name>
    <dbReference type="NCBI Taxonomy" id="1028688"/>
    <lineage>
        <taxon>Eukaryota</taxon>
        <taxon>Metazoa</taxon>
        <taxon>Spiralia</taxon>
        <taxon>Lophotrochozoa</taxon>
        <taxon>Mollusca</taxon>
        <taxon>Gastropoda</taxon>
        <taxon>Heterobranchia</taxon>
        <taxon>Euthyneura</taxon>
        <taxon>Panpulmonata</taxon>
        <taxon>Eupulmonata</taxon>
        <taxon>Stylommatophora</taxon>
        <taxon>Helicina</taxon>
        <taxon>Arionoidea</taxon>
        <taxon>Arionidae</taxon>
        <taxon>Arion</taxon>
    </lineage>
</organism>